<dbReference type="Proteomes" id="UP000217790">
    <property type="component" value="Unassembled WGS sequence"/>
</dbReference>
<name>A0A2H3CJM7_ARMGA</name>
<dbReference type="InParanoid" id="A0A2H3CJM7"/>
<evidence type="ECO:0000313" key="2">
    <source>
        <dbReference type="Proteomes" id="UP000217790"/>
    </source>
</evidence>
<dbReference type="STRING" id="47427.A0A2H3CJM7"/>
<reference evidence="2" key="1">
    <citation type="journal article" date="2017" name="Nat. Ecol. Evol.">
        <title>Genome expansion and lineage-specific genetic innovations in the forest pathogenic fungi Armillaria.</title>
        <authorList>
            <person name="Sipos G."/>
            <person name="Prasanna A.N."/>
            <person name="Walter M.C."/>
            <person name="O'Connor E."/>
            <person name="Balint B."/>
            <person name="Krizsan K."/>
            <person name="Kiss B."/>
            <person name="Hess J."/>
            <person name="Varga T."/>
            <person name="Slot J."/>
            <person name="Riley R."/>
            <person name="Boka B."/>
            <person name="Rigling D."/>
            <person name="Barry K."/>
            <person name="Lee J."/>
            <person name="Mihaltcheva S."/>
            <person name="LaButti K."/>
            <person name="Lipzen A."/>
            <person name="Waldron R."/>
            <person name="Moloney N.M."/>
            <person name="Sperisen C."/>
            <person name="Kredics L."/>
            <person name="Vagvoelgyi C."/>
            <person name="Patrignani A."/>
            <person name="Fitzpatrick D."/>
            <person name="Nagy I."/>
            <person name="Doyle S."/>
            <person name="Anderson J.B."/>
            <person name="Grigoriev I.V."/>
            <person name="Gueldener U."/>
            <person name="Muensterkoetter M."/>
            <person name="Nagy L.G."/>
        </authorList>
    </citation>
    <scope>NUCLEOTIDE SEQUENCE [LARGE SCALE GENOMIC DNA]</scope>
    <source>
        <strain evidence="2">Ar21-2</strain>
    </source>
</reference>
<evidence type="ECO:0000313" key="1">
    <source>
        <dbReference type="EMBL" id="PBK83235.1"/>
    </source>
</evidence>
<dbReference type="EMBL" id="KZ293708">
    <property type="protein sequence ID" value="PBK83235.1"/>
    <property type="molecule type" value="Genomic_DNA"/>
</dbReference>
<accession>A0A2H3CJM7</accession>
<keyword evidence="2" id="KW-1185">Reference proteome</keyword>
<dbReference type="AlphaFoldDB" id="A0A2H3CJM7"/>
<gene>
    <name evidence="1" type="ORF">ARMGADRAFT_1048480</name>
</gene>
<proteinExistence type="predicted"/>
<organism evidence="1 2">
    <name type="scientific">Armillaria gallica</name>
    <name type="common">Bulbous honey fungus</name>
    <name type="synonym">Armillaria bulbosa</name>
    <dbReference type="NCBI Taxonomy" id="47427"/>
    <lineage>
        <taxon>Eukaryota</taxon>
        <taxon>Fungi</taxon>
        <taxon>Dikarya</taxon>
        <taxon>Basidiomycota</taxon>
        <taxon>Agaricomycotina</taxon>
        <taxon>Agaricomycetes</taxon>
        <taxon>Agaricomycetidae</taxon>
        <taxon>Agaricales</taxon>
        <taxon>Marasmiineae</taxon>
        <taxon>Physalacriaceae</taxon>
        <taxon>Armillaria</taxon>
    </lineage>
</organism>
<protein>
    <submittedName>
        <fullName evidence="1">Uncharacterized protein</fullName>
    </submittedName>
</protein>
<sequence length="227" mass="25972">MAPKISLSKGARQPHHEAWTVEHLVHECSVALGFAINMGTAHTYTSALNSYISFYQRHNFPIEPMPDTLSFFVIYMSYHIKPKLVDSYLSGICNQLKHYFPDVHAICKTLLLQLVLDKFNTSTFHDDLLFVAMILTGFYGLLHLAEISMPDSKEFVEIHDDSYSFWLLAHKADTSFKGNRIIIKCQDTTTEDGTALHIIQATGCWSTDTFQIYIWKYPVLLQVILFS</sequence>
<dbReference type="OrthoDB" id="5598396at2759"/>